<organism evidence="2">
    <name type="scientific">freshwater sediment metagenome</name>
    <dbReference type="NCBI Taxonomy" id="556182"/>
    <lineage>
        <taxon>unclassified sequences</taxon>
        <taxon>metagenomes</taxon>
        <taxon>ecological metagenomes</taxon>
    </lineage>
</organism>
<feature type="transmembrane region" description="Helical" evidence="1">
    <location>
        <begin position="98"/>
        <end position="121"/>
    </location>
</feature>
<keyword evidence="1" id="KW-0812">Transmembrane</keyword>
<dbReference type="AlphaFoldDB" id="A0AA48LWW6"/>
<dbReference type="EMBL" id="OY288114">
    <property type="protein sequence ID" value="CAJ0850018.1"/>
    <property type="molecule type" value="Genomic_DNA"/>
</dbReference>
<keyword evidence="1" id="KW-0472">Membrane</keyword>
<reference evidence="2" key="1">
    <citation type="submission" date="2023-07" db="EMBL/GenBank/DDBJ databases">
        <authorList>
            <person name="Pelsma A.J. K."/>
        </authorList>
    </citation>
    <scope>NUCLEOTIDE SEQUENCE</scope>
</reference>
<gene>
    <name evidence="2" type="ORF">AMST5_00209</name>
</gene>
<keyword evidence="1" id="KW-1133">Transmembrane helix</keyword>
<name>A0AA48LWW6_9ZZZZ</name>
<feature type="transmembrane region" description="Helical" evidence="1">
    <location>
        <begin position="127"/>
        <end position="147"/>
    </location>
</feature>
<accession>A0AA48LWW6</accession>
<evidence type="ECO:0000256" key="1">
    <source>
        <dbReference type="SAM" id="Phobius"/>
    </source>
</evidence>
<protein>
    <submittedName>
        <fullName evidence="2">Uncharacterized protein</fullName>
    </submittedName>
</protein>
<sequence>MTEPASKAQILVARVAVALLLTSAVVGVIWHGVSTDDLNRLWRNVVARPGGPMTFRFVVQPAMAGVAAWRDAVDDVRLDRRPYLSVIMFSKENRGARLWEGILSTARILILGVVMDVAYQLAFLDAFHPAESALTAILLAFLPYLLLRGPLARLARLWIVRQSTFPGGKR</sequence>
<proteinExistence type="predicted"/>
<feature type="transmembrane region" description="Helical" evidence="1">
    <location>
        <begin position="12"/>
        <end position="33"/>
    </location>
</feature>
<evidence type="ECO:0000313" key="2">
    <source>
        <dbReference type="EMBL" id="CAJ0850018.1"/>
    </source>
</evidence>